<proteinExistence type="predicted"/>
<feature type="signal peptide" evidence="1">
    <location>
        <begin position="1"/>
        <end position="22"/>
    </location>
</feature>
<dbReference type="EMBL" id="JAFMYU010000022">
    <property type="protein sequence ID" value="MBO0933730.1"/>
    <property type="molecule type" value="Genomic_DNA"/>
</dbReference>
<dbReference type="RefSeq" id="WP_207337696.1">
    <property type="nucleotide sequence ID" value="NZ_JAFMYU010000022.1"/>
</dbReference>
<evidence type="ECO:0000313" key="2">
    <source>
        <dbReference type="EMBL" id="MBO0933730.1"/>
    </source>
</evidence>
<organism evidence="2 3">
    <name type="scientific">Fibrella aquatilis</name>
    <dbReference type="NCBI Taxonomy" id="2817059"/>
    <lineage>
        <taxon>Bacteria</taxon>
        <taxon>Pseudomonadati</taxon>
        <taxon>Bacteroidota</taxon>
        <taxon>Cytophagia</taxon>
        <taxon>Cytophagales</taxon>
        <taxon>Spirosomataceae</taxon>
        <taxon>Fibrella</taxon>
    </lineage>
</organism>
<evidence type="ECO:0000313" key="3">
    <source>
        <dbReference type="Proteomes" id="UP000664795"/>
    </source>
</evidence>
<reference evidence="2 3" key="1">
    <citation type="submission" date="2021-03" db="EMBL/GenBank/DDBJ databases">
        <title>Fibrella sp. HMF5036 genome sequencing and assembly.</title>
        <authorList>
            <person name="Kang H."/>
            <person name="Kim H."/>
            <person name="Bae S."/>
            <person name="Joh K."/>
        </authorList>
    </citation>
    <scope>NUCLEOTIDE SEQUENCE [LARGE SCALE GENOMIC DNA]</scope>
    <source>
        <strain evidence="2 3">HMF5036</strain>
    </source>
</reference>
<feature type="chain" id="PRO_5037221823" description="Outer membrane protein beta-barrel domain-containing protein" evidence="1">
    <location>
        <begin position="23"/>
        <end position="215"/>
    </location>
</feature>
<dbReference type="AlphaFoldDB" id="A0A939K2W2"/>
<name>A0A939K2W2_9BACT</name>
<evidence type="ECO:0000256" key="1">
    <source>
        <dbReference type="SAM" id="SignalP"/>
    </source>
</evidence>
<gene>
    <name evidence="2" type="ORF">J2I48_22170</name>
</gene>
<keyword evidence="1" id="KW-0732">Signal</keyword>
<comment type="caution">
    <text evidence="2">The sequence shown here is derived from an EMBL/GenBank/DDBJ whole genome shotgun (WGS) entry which is preliminary data.</text>
</comment>
<keyword evidence="3" id="KW-1185">Reference proteome</keyword>
<dbReference type="SUPFAM" id="SSF56925">
    <property type="entry name" value="OMPA-like"/>
    <property type="match status" value="1"/>
</dbReference>
<dbReference type="Proteomes" id="UP000664795">
    <property type="component" value="Unassembled WGS sequence"/>
</dbReference>
<dbReference type="InterPro" id="IPR011250">
    <property type="entry name" value="OMP/PagP_B-barrel"/>
</dbReference>
<protein>
    <recommendedName>
        <fullName evidence="4">Outer membrane protein beta-barrel domain-containing protein</fullName>
    </recommendedName>
</protein>
<evidence type="ECO:0008006" key="4">
    <source>
        <dbReference type="Google" id="ProtNLM"/>
    </source>
</evidence>
<accession>A0A939K2W2</accession>
<sequence length="215" mass="23496">MNTKLKIACLLSLLLLELPGWAQFSPPTDTTGGKRGAYHVVLTVGGGGSVYRSAIGIPPAWQNTEANYAGTSFTVRALWHPDHRFRTGLETGLTTFYSYKGTINGEAASVRVSAIPILLIYQMPLAWHTGTERSLLRRVAVTAGLGAYLIRSQLTYKGTVNSQEISAGWLGGVSYTQPLTNSLRLAAEVRWLNPTATRESDFAVQAQVLWRVLSW</sequence>